<evidence type="ECO:0000256" key="1">
    <source>
        <dbReference type="SAM" id="Phobius"/>
    </source>
</evidence>
<evidence type="ECO:0000313" key="2">
    <source>
        <dbReference type="EMBL" id="KAK4745819.1"/>
    </source>
</evidence>
<gene>
    <name evidence="2" type="ORF">SAY87_012131</name>
</gene>
<dbReference type="EMBL" id="JAXIOK010000021">
    <property type="protein sequence ID" value="KAK4745819.1"/>
    <property type="molecule type" value="Genomic_DNA"/>
</dbReference>
<dbReference type="Proteomes" id="UP001345219">
    <property type="component" value="Chromosome 10"/>
</dbReference>
<keyword evidence="1" id="KW-1133">Transmembrane helix</keyword>
<keyword evidence="1" id="KW-0472">Membrane</keyword>
<accession>A0AAN7GPV1</accession>
<comment type="caution">
    <text evidence="2">The sequence shown here is derived from an EMBL/GenBank/DDBJ whole genome shotgun (WGS) entry which is preliminary data.</text>
</comment>
<feature type="transmembrane region" description="Helical" evidence="1">
    <location>
        <begin position="30"/>
        <end position="50"/>
    </location>
</feature>
<evidence type="ECO:0000313" key="3">
    <source>
        <dbReference type="Proteomes" id="UP001345219"/>
    </source>
</evidence>
<name>A0AAN7GPV1_9MYRT</name>
<proteinExistence type="predicted"/>
<feature type="transmembrane region" description="Helical" evidence="1">
    <location>
        <begin position="62"/>
        <end position="83"/>
    </location>
</feature>
<dbReference type="AlphaFoldDB" id="A0AAN7GPV1"/>
<sequence length="92" mass="9950">MASQVSTARNGDSHAVVDAALRGSTRACGAIISSSIHLNQWLVSLIALTFTLSNTRQIYAQLSMYTMMLIQSGSAIFFALRLVGETNELSRN</sequence>
<protein>
    <submittedName>
        <fullName evidence="2">Uncharacterized protein</fullName>
    </submittedName>
</protein>
<reference evidence="2 3" key="1">
    <citation type="journal article" date="2023" name="Hortic Res">
        <title>Pangenome of water caltrop reveals structural variations and asymmetric subgenome divergence after allopolyploidization.</title>
        <authorList>
            <person name="Zhang X."/>
            <person name="Chen Y."/>
            <person name="Wang L."/>
            <person name="Yuan Y."/>
            <person name="Fang M."/>
            <person name="Shi L."/>
            <person name="Lu R."/>
            <person name="Comes H.P."/>
            <person name="Ma Y."/>
            <person name="Chen Y."/>
            <person name="Huang G."/>
            <person name="Zhou Y."/>
            <person name="Zheng Z."/>
            <person name="Qiu Y."/>
        </authorList>
    </citation>
    <scope>NUCLEOTIDE SEQUENCE [LARGE SCALE GENOMIC DNA]</scope>
    <source>
        <tissue evidence="2">Roots</tissue>
    </source>
</reference>
<keyword evidence="3" id="KW-1185">Reference proteome</keyword>
<organism evidence="2 3">
    <name type="scientific">Trapa incisa</name>
    <dbReference type="NCBI Taxonomy" id="236973"/>
    <lineage>
        <taxon>Eukaryota</taxon>
        <taxon>Viridiplantae</taxon>
        <taxon>Streptophyta</taxon>
        <taxon>Embryophyta</taxon>
        <taxon>Tracheophyta</taxon>
        <taxon>Spermatophyta</taxon>
        <taxon>Magnoliopsida</taxon>
        <taxon>eudicotyledons</taxon>
        <taxon>Gunneridae</taxon>
        <taxon>Pentapetalae</taxon>
        <taxon>rosids</taxon>
        <taxon>malvids</taxon>
        <taxon>Myrtales</taxon>
        <taxon>Lythraceae</taxon>
        <taxon>Trapa</taxon>
    </lineage>
</organism>
<keyword evidence="1" id="KW-0812">Transmembrane</keyword>